<accession>A0A5B0S6F0</accession>
<evidence type="ECO:0000313" key="2">
    <source>
        <dbReference type="EMBL" id="KAA1081236.1"/>
    </source>
</evidence>
<dbReference type="EMBL" id="VSWC01000131">
    <property type="protein sequence ID" value="KAA1081236.1"/>
    <property type="molecule type" value="Genomic_DNA"/>
</dbReference>
<proteinExistence type="predicted"/>
<protein>
    <submittedName>
        <fullName evidence="3">Uncharacterized protein</fullName>
    </submittedName>
</protein>
<evidence type="ECO:0000256" key="1">
    <source>
        <dbReference type="SAM" id="MobiDB-lite"/>
    </source>
</evidence>
<sequence length="87" mass="9504">MRYTAGRIEKSRSATKAQPELANTMAPRAPVKYHGFAPEAGRLKSISRGDSRFQMGDIAMSTLSAPLTRGAYDSDSQLRLRGQCGTR</sequence>
<name>A0A5B0S6F0_PUCGR</name>
<keyword evidence="4" id="KW-1185">Reference proteome</keyword>
<feature type="region of interest" description="Disordered" evidence="1">
    <location>
        <begin position="1"/>
        <end position="26"/>
    </location>
</feature>
<comment type="caution">
    <text evidence="3">The sequence shown here is derived from an EMBL/GenBank/DDBJ whole genome shotgun (WGS) entry which is preliminary data.</text>
</comment>
<organism evidence="3 5">
    <name type="scientific">Puccinia graminis f. sp. tritici</name>
    <dbReference type="NCBI Taxonomy" id="56615"/>
    <lineage>
        <taxon>Eukaryota</taxon>
        <taxon>Fungi</taxon>
        <taxon>Dikarya</taxon>
        <taxon>Basidiomycota</taxon>
        <taxon>Pucciniomycotina</taxon>
        <taxon>Pucciniomycetes</taxon>
        <taxon>Pucciniales</taxon>
        <taxon>Pucciniaceae</taxon>
        <taxon>Puccinia</taxon>
    </lineage>
</organism>
<dbReference type="EMBL" id="VDEP01000094">
    <property type="protein sequence ID" value="KAA1132184.1"/>
    <property type="molecule type" value="Genomic_DNA"/>
</dbReference>
<dbReference type="Proteomes" id="UP000324748">
    <property type="component" value="Unassembled WGS sequence"/>
</dbReference>
<evidence type="ECO:0000313" key="5">
    <source>
        <dbReference type="Proteomes" id="UP000325313"/>
    </source>
</evidence>
<gene>
    <name evidence="2" type="ORF">PGT21_031822</name>
    <name evidence="3" type="ORF">PGTUg99_001206</name>
</gene>
<evidence type="ECO:0000313" key="4">
    <source>
        <dbReference type="Proteomes" id="UP000324748"/>
    </source>
</evidence>
<reference evidence="4 5" key="1">
    <citation type="submission" date="2019-05" db="EMBL/GenBank/DDBJ databases">
        <title>Emergence of the Ug99 lineage of the wheat stem rust pathogen through somatic hybridization.</title>
        <authorList>
            <person name="Li F."/>
            <person name="Upadhyaya N.M."/>
            <person name="Sperschneider J."/>
            <person name="Matny O."/>
            <person name="Nguyen-Phuc H."/>
            <person name="Mago R."/>
            <person name="Raley C."/>
            <person name="Miller M.E."/>
            <person name="Silverstein K.A.T."/>
            <person name="Henningsen E."/>
            <person name="Hirsch C.D."/>
            <person name="Visser B."/>
            <person name="Pretorius Z.A."/>
            <person name="Steffenson B.J."/>
            <person name="Schwessinger B."/>
            <person name="Dodds P.N."/>
            <person name="Figueroa M."/>
        </authorList>
    </citation>
    <scope>NUCLEOTIDE SEQUENCE [LARGE SCALE GENOMIC DNA]</scope>
    <source>
        <strain evidence="2">21-0</strain>
        <strain evidence="3 5">Ug99</strain>
    </source>
</reference>
<dbReference type="AlphaFoldDB" id="A0A5B0S6F0"/>
<evidence type="ECO:0000313" key="3">
    <source>
        <dbReference type="EMBL" id="KAA1132184.1"/>
    </source>
</evidence>
<dbReference type="Proteomes" id="UP000325313">
    <property type="component" value="Unassembled WGS sequence"/>
</dbReference>